<evidence type="ECO:0000256" key="3">
    <source>
        <dbReference type="ARBA" id="ARBA00022448"/>
    </source>
</evidence>
<dbReference type="InterPro" id="IPR027469">
    <property type="entry name" value="Cation_efflux_TMD_sf"/>
</dbReference>
<dbReference type="EMBL" id="JBHSHC010000033">
    <property type="protein sequence ID" value="MFC4766841.1"/>
    <property type="molecule type" value="Genomic_DNA"/>
</dbReference>
<dbReference type="PANTHER" id="PTHR43840:SF15">
    <property type="entry name" value="MITOCHONDRIAL METAL TRANSPORTER 1-RELATED"/>
    <property type="match status" value="1"/>
</dbReference>
<organism evidence="10 11">
    <name type="scientific">Effusibacillus consociatus</name>
    <dbReference type="NCBI Taxonomy" id="1117041"/>
    <lineage>
        <taxon>Bacteria</taxon>
        <taxon>Bacillati</taxon>
        <taxon>Bacillota</taxon>
        <taxon>Bacilli</taxon>
        <taxon>Bacillales</taxon>
        <taxon>Alicyclobacillaceae</taxon>
        <taxon>Effusibacillus</taxon>
    </lineage>
</organism>
<feature type="transmembrane region" description="Helical" evidence="7">
    <location>
        <begin position="16"/>
        <end position="39"/>
    </location>
</feature>
<evidence type="ECO:0000259" key="9">
    <source>
        <dbReference type="Pfam" id="PF16916"/>
    </source>
</evidence>
<evidence type="ECO:0000313" key="11">
    <source>
        <dbReference type="Proteomes" id="UP001596002"/>
    </source>
</evidence>
<evidence type="ECO:0000256" key="4">
    <source>
        <dbReference type="ARBA" id="ARBA00022692"/>
    </source>
</evidence>
<comment type="subcellular location">
    <subcellularLocation>
        <location evidence="1">Membrane</location>
        <topology evidence="1">Multi-pass membrane protein</topology>
    </subcellularLocation>
</comment>
<keyword evidence="5 7" id="KW-1133">Transmembrane helix</keyword>
<evidence type="ECO:0000256" key="6">
    <source>
        <dbReference type="ARBA" id="ARBA00023136"/>
    </source>
</evidence>
<name>A0ABV9PX74_9BACL</name>
<keyword evidence="4 7" id="KW-0812">Transmembrane</keyword>
<dbReference type="SUPFAM" id="SSF161111">
    <property type="entry name" value="Cation efflux protein transmembrane domain-like"/>
    <property type="match status" value="1"/>
</dbReference>
<gene>
    <name evidence="10" type="ORF">ACFO8Q_05600</name>
</gene>
<evidence type="ECO:0000256" key="7">
    <source>
        <dbReference type="SAM" id="Phobius"/>
    </source>
</evidence>
<dbReference type="InterPro" id="IPR058533">
    <property type="entry name" value="Cation_efflux_TM"/>
</dbReference>
<protein>
    <submittedName>
        <fullName evidence="10">Cation diffusion facilitator family transporter</fullName>
    </submittedName>
</protein>
<dbReference type="NCBIfam" id="TIGR01297">
    <property type="entry name" value="CDF"/>
    <property type="match status" value="1"/>
</dbReference>
<comment type="caution">
    <text evidence="10">The sequence shown here is derived from an EMBL/GenBank/DDBJ whole genome shotgun (WGS) entry which is preliminary data.</text>
</comment>
<keyword evidence="3" id="KW-0813">Transport</keyword>
<keyword evidence="11" id="KW-1185">Reference proteome</keyword>
<dbReference type="Pfam" id="PF16916">
    <property type="entry name" value="ZT_dimer"/>
    <property type="match status" value="1"/>
</dbReference>
<evidence type="ECO:0000256" key="1">
    <source>
        <dbReference type="ARBA" id="ARBA00004141"/>
    </source>
</evidence>
<dbReference type="Proteomes" id="UP001596002">
    <property type="component" value="Unassembled WGS sequence"/>
</dbReference>
<evidence type="ECO:0000256" key="5">
    <source>
        <dbReference type="ARBA" id="ARBA00022989"/>
    </source>
</evidence>
<feature type="domain" description="Cation efflux protein transmembrane" evidence="8">
    <location>
        <begin position="18"/>
        <end position="216"/>
    </location>
</feature>
<comment type="similarity">
    <text evidence="2">Belongs to the cation diffusion facilitator (CDF) transporter (TC 2.A.4) family.</text>
</comment>
<dbReference type="RefSeq" id="WP_380024735.1">
    <property type="nucleotide sequence ID" value="NZ_JBHSHC010000033.1"/>
</dbReference>
<keyword evidence="6 7" id="KW-0472">Membrane</keyword>
<dbReference type="Gene3D" id="3.30.70.1350">
    <property type="entry name" value="Cation efflux protein, cytoplasmic domain"/>
    <property type="match status" value="1"/>
</dbReference>
<feature type="transmembrane region" description="Helical" evidence="7">
    <location>
        <begin position="118"/>
        <end position="138"/>
    </location>
</feature>
<accession>A0ABV9PX74</accession>
<dbReference type="Gene3D" id="1.20.1510.10">
    <property type="entry name" value="Cation efflux protein transmembrane domain"/>
    <property type="match status" value="1"/>
</dbReference>
<evidence type="ECO:0000259" key="8">
    <source>
        <dbReference type="Pfam" id="PF01545"/>
    </source>
</evidence>
<dbReference type="InterPro" id="IPR050291">
    <property type="entry name" value="CDF_Transporter"/>
</dbReference>
<dbReference type="InterPro" id="IPR002524">
    <property type="entry name" value="Cation_efflux"/>
</dbReference>
<feature type="transmembrane region" description="Helical" evidence="7">
    <location>
        <begin position="186"/>
        <end position="205"/>
    </location>
</feature>
<evidence type="ECO:0000256" key="2">
    <source>
        <dbReference type="ARBA" id="ARBA00008114"/>
    </source>
</evidence>
<feature type="transmembrane region" description="Helical" evidence="7">
    <location>
        <begin position="84"/>
        <end position="106"/>
    </location>
</feature>
<evidence type="ECO:0000313" key="10">
    <source>
        <dbReference type="EMBL" id="MFC4766841.1"/>
    </source>
</evidence>
<dbReference type="PANTHER" id="PTHR43840">
    <property type="entry name" value="MITOCHONDRIAL METAL TRANSPORTER 1-RELATED"/>
    <property type="match status" value="1"/>
</dbReference>
<dbReference type="InterPro" id="IPR036837">
    <property type="entry name" value="Cation_efflux_CTD_sf"/>
</dbReference>
<sequence>MEVGGLEHREKVSKRAAWIAVASNVLLTVLKLVVGYIFLSNALVADGYHSAADVLASVAVLIAMKVSNQPADEDHPYGHGKAEVIASGVVAGILTVAALEIGIGSIEAMTEPAHPPHWIAFAVASFSWVLKQILYRYTMGLGKRLNSAGLIATAVDHQADVIASIAAVLGIGAALIGKWVHIPLLYYADPLAGFVVALLILKLAYETGREAVEILMERTVEPEKIEAFKKTVLSVQHVKRLDRIRARAHGHYILVDVRVGVPGTITVQEGHDVARTIRDTIKREHPDVEEVLVHLNPWYGGEEGES</sequence>
<dbReference type="InterPro" id="IPR027470">
    <property type="entry name" value="Cation_efflux_CTD"/>
</dbReference>
<dbReference type="SUPFAM" id="SSF160240">
    <property type="entry name" value="Cation efflux protein cytoplasmic domain-like"/>
    <property type="match status" value="1"/>
</dbReference>
<proteinExistence type="inferred from homology"/>
<reference evidence="11" key="1">
    <citation type="journal article" date="2019" name="Int. J. Syst. Evol. Microbiol.">
        <title>The Global Catalogue of Microorganisms (GCM) 10K type strain sequencing project: providing services to taxonomists for standard genome sequencing and annotation.</title>
        <authorList>
            <consortium name="The Broad Institute Genomics Platform"/>
            <consortium name="The Broad Institute Genome Sequencing Center for Infectious Disease"/>
            <person name="Wu L."/>
            <person name="Ma J."/>
        </authorList>
    </citation>
    <scope>NUCLEOTIDE SEQUENCE [LARGE SCALE GENOMIC DNA]</scope>
    <source>
        <strain evidence="11">WYCCWR 12678</strain>
    </source>
</reference>
<dbReference type="Pfam" id="PF01545">
    <property type="entry name" value="Cation_efflux"/>
    <property type="match status" value="1"/>
</dbReference>
<feature type="domain" description="Cation efflux protein cytoplasmic" evidence="9">
    <location>
        <begin position="221"/>
        <end position="297"/>
    </location>
</feature>